<proteinExistence type="inferred from homology"/>
<evidence type="ECO:0000256" key="9">
    <source>
        <dbReference type="RuleBase" id="RU003634"/>
    </source>
</evidence>
<dbReference type="PANTHER" id="PTHR45753">
    <property type="entry name" value="ORNITHINE CARBAMOYLTRANSFERASE, MITOCHONDRIAL"/>
    <property type="match status" value="1"/>
</dbReference>
<comment type="pathway">
    <text evidence="1">Pyrimidine metabolism; UMP biosynthesis via de novo pathway; (S)-dihydroorotate from bicarbonate: step 2/3.</text>
</comment>
<dbReference type="GO" id="GO:0006520">
    <property type="term" value="P:amino acid metabolic process"/>
    <property type="evidence" value="ECO:0007669"/>
    <property type="project" value="InterPro"/>
</dbReference>
<keyword evidence="5" id="KW-0665">Pyrimidine biosynthesis</keyword>
<comment type="function">
    <text evidence="6">Catalyzes the condensation of carbamoyl phosphate and aspartate to form carbamoyl aspartate and inorganic phosphate, the committed step in the de novo pyrimidine nucleotide biosynthesis pathway.</text>
</comment>
<protein>
    <recommendedName>
        <fullName evidence="3 8">Aspartate carbamoyltransferase</fullName>
        <ecNumber evidence="3 8">2.1.3.2</ecNumber>
    </recommendedName>
</protein>
<dbReference type="FunFam" id="3.40.50.1370:FF:000002">
    <property type="entry name" value="Aspartate carbamoyltransferase 2"/>
    <property type="match status" value="1"/>
</dbReference>
<evidence type="ECO:0000256" key="1">
    <source>
        <dbReference type="ARBA" id="ARBA00004852"/>
    </source>
</evidence>
<dbReference type="InterPro" id="IPR006131">
    <property type="entry name" value="Asp_carbamoyltransf_Asp/Orn-bd"/>
</dbReference>
<dbReference type="GO" id="GO:0005829">
    <property type="term" value="C:cytosol"/>
    <property type="evidence" value="ECO:0007669"/>
    <property type="project" value="TreeGrafter"/>
</dbReference>
<evidence type="ECO:0000256" key="5">
    <source>
        <dbReference type="ARBA" id="ARBA00022975"/>
    </source>
</evidence>
<dbReference type="Proteomes" id="UP000242869">
    <property type="component" value="Unassembled WGS sequence"/>
</dbReference>
<evidence type="ECO:0000256" key="3">
    <source>
        <dbReference type="ARBA" id="ARBA00013008"/>
    </source>
</evidence>
<evidence type="ECO:0000256" key="8">
    <source>
        <dbReference type="NCBIfam" id="TIGR00670"/>
    </source>
</evidence>
<name>A0A1I4YJJ1_9NEIS</name>
<comment type="similarity">
    <text evidence="2">Belongs to the aspartate/ornithine carbamoyltransferase superfamily. ATCase family.</text>
</comment>
<dbReference type="NCBIfam" id="TIGR00670">
    <property type="entry name" value="asp_carb_tr"/>
    <property type="match status" value="1"/>
</dbReference>
<dbReference type="GO" id="GO:0004070">
    <property type="term" value="F:aspartate carbamoyltransferase activity"/>
    <property type="evidence" value="ECO:0007669"/>
    <property type="project" value="UniProtKB-UniRule"/>
</dbReference>
<dbReference type="Gene3D" id="3.40.50.1370">
    <property type="entry name" value="Aspartate/ornithine carbamoyltransferase"/>
    <property type="match status" value="2"/>
</dbReference>
<dbReference type="PRINTS" id="PR00101">
    <property type="entry name" value="ATCASE"/>
</dbReference>
<evidence type="ECO:0000256" key="6">
    <source>
        <dbReference type="ARBA" id="ARBA00043884"/>
    </source>
</evidence>
<dbReference type="GO" id="GO:0006207">
    <property type="term" value="P:'de novo' pyrimidine nucleobase biosynthetic process"/>
    <property type="evidence" value="ECO:0007669"/>
    <property type="project" value="InterPro"/>
</dbReference>
<keyword evidence="13" id="KW-1185">Reference proteome</keyword>
<dbReference type="AlphaFoldDB" id="A0A1I4YJJ1"/>
<dbReference type="RefSeq" id="WP_091193178.1">
    <property type="nucleotide sequence ID" value="NZ_FOVE01000008.1"/>
</dbReference>
<evidence type="ECO:0000256" key="4">
    <source>
        <dbReference type="ARBA" id="ARBA00022679"/>
    </source>
</evidence>
<evidence type="ECO:0000313" key="12">
    <source>
        <dbReference type="EMBL" id="SFN38186.1"/>
    </source>
</evidence>
<feature type="domain" description="Aspartate/ornithine carbamoyltransferase carbamoyl-P binding" evidence="11">
    <location>
        <begin position="7"/>
        <end position="148"/>
    </location>
</feature>
<reference evidence="13" key="1">
    <citation type="submission" date="2016-10" db="EMBL/GenBank/DDBJ databases">
        <authorList>
            <person name="Varghese N."/>
            <person name="Submissions S."/>
        </authorList>
    </citation>
    <scope>NUCLEOTIDE SEQUENCE [LARGE SCALE GENOMIC DNA]</scope>
    <source>
        <strain evidence="13">DSM 6150</strain>
    </source>
</reference>
<evidence type="ECO:0000256" key="2">
    <source>
        <dbReference type="ARBA" id="ARBA00008896"/>
    </source>
</evidence>
<feature type="domain" description="Aspartate/ornithine carbamoyltransferase Asp/Orn-binding" evidence="10">
    <location>
        <begin position="159"/>
        <end position="314"/>
    </location>
</feature>
<dbReference type="Pfam" id="PF00185">
    <property type="entry name" value="OTCace"/>
    <property type="match status" value="1"/>
</dbReference>
<evidence type="ECO:0000313" key="13">
    <source>
        <dbReference type="Proteomes" id="UP000242869"/>
    </source>
</evidence>
<dbReference type="GO" id="GO:0044205">
    <property type="term" value="P:'de novo' UMP biosynthetic process"/>
    <property type="evidence" value="ECO:0007669"/>
    <property type="project" value="UniProtKB-UniPathway"/>
</dbReference>
<dbReference type="InterPro" id="IPR036901">
    <property type="entry name" value="Asp/Orn_carbamoylTrfase_sf"/>
</dbReference>
<dbReference type="GO" id="GO:0016597">
    <property type="term" value="F:amino acid binding"/>
    <property type="evidence" value="ECO:0007669"/>
    <property type="project" value="InterPro"/>
</dbReference>
<dbReference type="STRING" id="83765.SAMN05660284_01346"/>
<sequence length="338" mass="37894">MNLCGAHLLSIAQFGNLSDLRQIFDVARELEVYARRERVTRVLEGAVMASLFFEPSTRTRISFESAFALLGGTVTSTTGFTFSSMAKGESIYDTSRVISGYADVMVVRHPEVGSVAAFADASSVPVINAGDGPGEHPTQALLDLYTIMKERRCELEDVDGITIAMIGDLKHGRTVHSLTKLLSLFKKISFRFVSPAELAMPEYILEMLRERGHEVFITENLPEGVAGADVIYMTRIQEERFASVEDYQRHRGCYTVSRDVFSRFCKPEAIILHPLPRDSRPGSNEIDVDLNDHSQLAIFRQTDNGIPIRMALFTLALGVSDQIHRDSRPVNWFYRPRN</sequence>
<dbReference type="NCBIfam" id="NF002032">
    <property type="entry name" value="PRK00856.1"/>
    <property type="match status" value="1"/>
</dbReference>
<evidence type="ECO:0000259" key="11">
    <source>
        <dbReference type="Pfam" id="PF02729"/>
    </source>
</evidence>
<evidence type="ECO:0000259" key="10">
    <source>
        <dbReference type="Pfam" id="PF00185"/>
    </source>
</evidence>
<dbReference type="InterPro" id="IPR006130">
    <property type="entry name" value="Asp/Orn_carbamoylTrfase"/>
</dbReference>
<dbReference type="SUPFAM" id="SSF53671">
    <property type="entry name" value="Aspartate/ornithine carbamoyltransferase"/>
    <property type="match status" value="1"/>
</dbReference>
<dbReference type="EMBL" id="FOVE01000008">
    <property type="protein sequence ID" value="SFN38186.1"/>
    <property type="molecule type" value="Genomic_DNA"/>
</dbReference>
<evidence type="ECO:0000256" key="7">
    <source>
        <dbReference type="ARBA" id="ARBA00048859"/>
    </source>
</evidence>
<dbReference type="PRINTS" id="PR00100">
    <property type="entry name" value="AOTCASE"/>
</dbReference>
<dbReference type="InterPro" id="IPR006132">
    <property type="entry name" value="Asp/Orn_carbamoyltranf_P-bd"/>
</dbReference>
<comment type="catalytic activity">
    <reaction evidence="7">
        <text>carbamoyl phosphate + L-aspartate = N-carbamoyl-L-aspartate + phosphate + H(+)</text>
        <dbReference type="Rhea" id="RHEA:20013"/>
        <dbReference type="ChEBI" id="CHEBI:15378"/>
        <dbReference type="ChEBI" id="CHEBI:29991"/>
        <dbReference type="ChEBI" id="CHEBI:32814"/>
        <dbReference type="ChEBI" id="CHEBI:43474"/>
        <dbReference type="ChEBI" id="CHEBI:58228"/>
        <dbReference type="EC" id="2.1.3.2"/>
    </reaction>
</comment>
<dbReference type="InterPro" id="IPR002082">
    <property type="entry name" value="Asp_carbamoyltransf"/>
</dbReference>
<dbReference type="EC" id="2.1.3.2" evidence="3 8"/>
<dbReference type="PROSITE" id="PS00097">
    <property type="entry name" value="CARBAMOYLTRANSFERASE"/>
    <property type="match status" value="1"/>
</dbReference>
<dbReference type="PANTHER" id="PTHR45753:SF6">
    <property type="entry name" value="ASPARTATE CARBAMOYLTRANSFERASE"/>
    <property type="match status" value="1"/>
</dbReference>
<keyword evidence="4 9" id="KW-0808">Transferase</keyword>
<dbReference type="UniPathway" id="UPA00070">
    <property type="reaction ID" value="UER00116"/>
</dbReference>
<dbReference type="Pfam" id="PF02729">
    <property type="entry name" value="OTCace_N"/>
    <property type="match status" value="1"/>
</dbReference>
<organism evidence="12 13">
    <name type="scientific">Formivibrio citricus</name>
    <dbReference type="NCBI Taxonomy" id="83765"/>
    <lineage>
        <taxon>Bacteria</taxon>
        <taxon>Pseudomonadati</taxon>
        <taxon>Pseudomonadota</taxon>
        <taxon>Betaproteobacteria</taxon>
        <taxon>Neisseriales</taxon>
        <taxon>Chitinibacteraceae</taxon>
        <taxon>Formivibrio</taxon>
    </lineage>
</organism>
<accession>A0A1I4YJJ1</accession>
<dbReference type="OrthoDB" id="9774690at2"/>
<gene>
    <name evidence="12" type="ORF">SAMN05660284_01346</name>
</gene>